<dbReference type="EC" id="1.1.1.2" evidence="5"/>
<evidence type="ECO:0000256" key="4">
    <source>
        <dbReference type="ARBA" id="ARBA00023002"/>
    </source>
</evidence>
<gene>
    <name evidence="9" type="ORF">NVV95_05385</name>
</gene>
<dbReference type="InterPro" id="IPR020843">
    <property type="entry name" value="ER"/>
</dbReference>
<dbReference type="InterPro" id="IPR036291">
    <property type="entry name" value="NAD(P)-bd_dom_sf"/>
</dbReference>
<comment type="catalytic activity">
    <reaction evidence="6">
        <text>a primary alcohol + NADP(+) = an aldehyde + NADPH + H(+)</text>
        <dbReference type="Rhea" id="RHEA:15937"/>
        <dbReference type="ChEBI" id="CHEBI:15378"/>
        <dbReference type="ChEBI" id="CHEBI:15734"/>
        <dbReference type="ChEBI" id="CHEBI:17478"/>
        <dbReference type="ChEBI" id="CHEBI:57783"/>
        <dbReference type="ChEBI" id="CHEBI:58349"/>
        <dbReference type="EC" id="1.1.1.2"/>
    </reaction>
</comment>
<comment type="caution">
    <text evidence="9">The sequence shown here is derived from an EMBL/GenBank/DDBJ whole genome shotgun (WGS) entry which is preliminary data.</text>
</comment>
<dbReference type="InterPro" id="IPR013149">
    <property type="entry name" value="ADH-like_C"/>
</dbReference>
<dbReference type="PANTHER" id="PTHR42683">
    <property type="entry name" value="ALDEHYDE REDUCTASE"/>
    <property type="match status" value="1"/>
</dbReference>
<dbReference type="InterPro" id="IPR047109">
    <property type="entry name" value="CAD-like"/>
</dbReference>
<evidence type="ECO:0000313" key="10">
    <source>
        <dbReference type="Proteomes" id="UP001165580"/>
    </source>
</evidence>
<sequence length="347" mass="37126">MLTVDAYAAPSATEPLVKTTIERRDLGPNDVLIEIAYSGICHSDIHTVRGDWGSQKYPLTVGHEIVGTVTEVGSDVSLHQVGDRVGVGCMVNSCRECENCLAGQQQYCLKGNTGTYASVDRDGTITQGGYSTHVVVVEDFVLRVPESIPFEKAAPLLCAGITTYSPLSHWNAGPGKRVAVVGLGGLGHMAVKIAHAMGAEVTVLSQTLSKKDDGLKLGADHYYATKDEATFRDLKNSFDLIINTVSAVIDLDAYLSLLALDGTMVNVGAPGQPLPLHVFTLFGNRRSFAGSGIGSIGETQEMLDFCAEHGIAPETELISADYINEAYERVLNSDVRYRFVIDASTIA</sequence>
<dbReference type="Gene3D" id="3.90.180.10">
    <property type="entry name" value="Medium-chain alcohol dehydrogenases, catalytic domain"/>
    <property type="match status" value="1"/>
</dbReference>
<evidence type="ECO:0000256" key="5">
    <source>
        <dbReference type="ARBA" id="ARBA00024074"/>
    </source>
</evidence>
<reference evidence="9" key="1">
    <citation type="submission" date="2022-08" db="EMBL/GenBank/DDBJ databases">
        <authorList>
            <person name="Deng Y."/>
            <person name="Han X.-F."/>
            <person name="Zhang Y.-Q."/>
        </authorList>
    </citation>
    <scope>NUCLEOTIDE SEQUENCE</scope>
    <source>
        <strain evidence="9">CPCC 205716</strain>
    </source>
</reference>
<evidence type="ECO:0000256" key="6">
    <source>
        <dbReference type="ARBA" id="ARBA00048262"/>
    </source>
</evidence>
<dbReference type="Pfam" id="PF00107">
    <property type="entry name" value="ADH_zinc_N"/>
    <property type="match status" value="1"/>
</dbReference>
<dbReference type="InterPro" id="IPR013154">
    <property type="entry name" value="ADH-like_N"/>
</dbReference>
<dbReference type="EMBL" id="JANTEZ010000002">
    <property type="protein sequence ID" value="MCS5713981.1"/>
    <property type="molecule type" value="Genomic_DNA"/>
</dbReference>
<dbReference type="SUPFAM" id="SSF50129">
    <property type="entry name" value="GroES-like"/>
    <property type="match status" value="1"/>
</dbReference>
<dbReference type="Pfam" id="PF08240">
    <property type="entry name" value="ADH_N"/>
    <property type="match status" value="1"/>
</dbReference>
<evidence type="ECO:0000313" key="9">
    <source>
        <dbReference type="EMBL" id="MCS5713981.1"/>
    </source>
</evidence>
<accession>A0ABT2GCN7</accession>
<keyword evidence="4" id="KW-0560">Oxidoreductase</keyword>
<dbReference type="SMART" id="SM00829">
    <property type="entry name" value="PKS_ER"/>
    <property type="match status" value="1"/>
</dbReference>
<evidence type="ECO:0000256" key="1">
    <source>
        <dbReference type="ARBA" id="ARBA00001947"/>
    </source>
</evidence>
<evidence type="ECO:0000256" key="3">
    <source>
        <dbReference type="ARBA" id="ARBA00022833"/>
    </source>
</evidence>
<feature type="domain" description="Enoyl reductase (ER)" evidence="8">
    <location>
        <begin position="8"/>
        <end position="341"/>
    </location>
</feature>
<dbReference type="RefSeq" id="WP_259485512.1">
    <property type="nucleotide sequence ID" value="NZ_JANTEZ010000002.1"/>
</dbReference>
<protein>
    <recommendedName>
        <fullName evidence="5">alcohol dehydrogenase (NADP(+))</fullName>
        <ecNumber evidence="5">1.1.1.2</ecNumber>
    </recommendedName>
</protein>
<evidence type="ECO:0000256" key="7">
    <source>
        <dbReference type="RuleBase" id="RU361277"/>
    </source>
</evidence>
<comment type="cofactor">
    <cofactor evidence="1 7">
        <name>Zn(2+)</name>
        <dbReference type="ChEBI" id="CHEBI:29105"/>
    </cofactor>
</comment>
<dbReference type="Proteomes" id="UP001165580">
    <property type="component" value="Unassembled WGS sequence"/>
</dbReference>
<keyword evidence="10" id="KW-1185">Reference proteome</keyword>
<evidence type="ECO:0000256" key="2">
    <source>
        <dbReference type="ARBA" id="ARBA00022723"/>
    </source>
</evidence>
<keyword evidence="2 7" id="KW-0479">Metal-binding</keyword>
<organism evidence="9 10">
    <name type="scientific">Herbiconiux gentiana</name>
    <dbReference type="NCBI Taxonomy" id="2970912"/>
    <lineage>
        <taxon>Bacteria</taxon>
        <taxon>Bacillati</taxon>
        <taxon>Actinomycetota</taxon>
        <taxon>Actinomycetes</taxon>
        <taxon>Micrococcales</taxon>
        <taxon>Microbacteriaceae</taxon>
        <taxon>Herbiconiux</taxon>
    </lineage>
</organism>
<dbReference type="CDD" id="cd05283">
    <property type="entry name" value="CAD1"/>
    <property type="match status" value="1"/>
</dbReference>
<evidence type="ECO:0000259" key="8">
    <source>
        <dbReference type="SMART" id="SM00829"/>
    </source>
</evidence>
<proteinExistence type="inferred from homology"/>
<dbReference type="Gene3D" id="3.40.50.720">
    <property type="entry name" value="NAD(P)-binding Rossmann-like Domain"/>
    <property type="match status" value="1"/>
</dbReference>
<name>A0ABT2GCN7_9MICO</name>
<dbReference type="InterPro" id="IPR011032">
    <property type="entry name" value="GroES-like_sf"/>
</dbReference>
<dbReference type="SUPFAM" id="SSF51735">
    <property type="entry name" value="NAD(P)-binding Rossmann-fold domains"/>
    <property type="match status" value="1"/>
</dbReference>
<dbReference type="PROSITE" id="PS00059">
    <property type="entry name" value="ADH_ZINC"/>
    <property type="match status" value="1"/>
</dbReference>
<keyword evidence="3 7" id="KW-0862">Zinc</keyword>
<comment type="similarity">
    <text evidence="7">Belongs to the zinc-containing alcohol dehydrogenase family.</text>
</comment>
<dbReference type="InterPro" id="IPR002328">
    <property type="entry name" value="ADH_Zn_CS"/>
</dbReference>